<dbReference type="AlphaFoldDB" id="A0AAV7U7B3"/>
<evidence type="ECO:0000313" key="2">
    <source>
        <dbReference type="Proteomes" id="UP001066276"/>
    </source>
</evidence>
<organism evidence="1 2">
    <name type="scientific">Pleurodeles waltl</name>
    <name type="common">Iberian ribbed newt</name>
    <dbReference type="NCBI Taxonomy" id="8319"/>
    <lineage>
        <taxon>Eukaryota</taxon>
        <taxon>Metazoa</taxon>
        <taxon>Chordata</taxon>
        <taxon>Craniata</taxon>
        <taxon>Vertebrata</taxon>
        <taxon>Euteleostomi</taxon>
        <taxon>Amphibia</taxon>
        <taxon>Batrachia</taxon>
        <taxon>Caudata</taxon>
        <taxon>Salamandroidea</taxon>
        <taxon>Salamandridae</taxon>
        <taxon>Pleurodelinae</taxon>
        <taxon>Pleurodeles</taxon>
    </lineage>
</organism>
<dbReference type="Proteomes" id="UP001066276">
    <property type="component" value="Chromosome 3_1"/>
</dbReference>
<reference evidence="1" key="1">
    <citation type="journal article" date="2022" name="bioRxiv">
        <title>Sequencing and chromosome-scale assembly of the giantPleurodeles waltlgenome.</title>
        <authorList>
            <person name="Brown T."/>
            <person name="Elewa A."/>
            <person name="Iarovenko S."/>
            <person name="Subramanian E."/>
            <person name="Araus A.J."/>
            <person name="Petzold A."/>
            <person name="Susuki M."/>
            <person name="Suzuki K.-i.T."/>
            <person name="Hayashi T."/>
            <person name="Toyoda A."/>
            <person name="Oliveira C."/>
            <person name="Osipova E."/>
            <person name="Leigh N.D."/>
            <person name="Simon A."/>
            <person name="Yun M.H."/>
        </authorList>
    </citation>
    <scope>NUCLEOTIDE SEQUENCE</scope>
    <source>
        <strain evidence="1">20211129_DDA</strain>
        <tissue evidence="1">Liver</tissue>
    </source>
</reference>
<keyword evidence="2" id="KW-1185">Reference proteome</keyword>
<sequence>MVQLGGGRQMSEKHEGEIRIRITRVKSGVCKDAARQALEESPGLNQETRVKSGDTGGTLDDSVAVCLRDHTYIY</sequence>
<dbReference type="EMBL" id="JANPWB010000005">
    <property type="protein sequence ID" value="KAJ1184745.1"/>
    <property type="molecule type" value="Genomic_DNA"/>
</dbReference>
<protein>
    <submittedName>
        <fullName evidence="1">Uncharacterized protein</fullName>
    </submittedName>
</protein>
<accession>A0AAV7U7B3</accession>
<gene>
    <name evidence="1" type="ORF">NDU88_001548</name>
</gene>
<name>A0AAV7U7B3_PLEWA</name>
<comment type="caution">
    <text evidence="1">The sequence shown here is derived from an EMBL/GenBank/DDBJ whole genome shotgun (WGS) entry which is preliminary data.</text>
</comment>
<evidence type="ECO:0000313" key="1">
    <source>
        <dbReference type="EMBL" id="KAJ1184745.1"/>
    </source>
</evidence>
<proteinExistence type="predicted"/>